<comment type="caution">
    <text evidence="2">The sequence shown here is derived from an EMBL/GenBank/DDBJ whole genome shotgun (WGS) entry which is preliminary data.</text>
</comment>
<dbReference type="InterPro" id="IPR012677">
    <property type="entry name" value="Nucleotide-bd_a/b_plait_sf"/>
</dbReference>
<evidence type="ECO:0000313" key="3">
    <source>
        <dbReference type="Proteomes" id="UP001174997"/>
    </source>
</evidence>
<dbReference type="PRINTS" id="PR01217">
    <property type="entry name" value="PRICHEXTENSN"/>
</dbReference>
<dbReference type="Proteomes" id="UP001174997">
    <property type="component" value="Unassembled WGS sequence"/>
</dbReference>
<dbReference type="AlphaFoldDB" id="A0AA39ZN58"/>
<organism evidence="2 3">
    <name type="scientific">Cercophora samala</name>
    <dbReference type="NCBI Taxonomy" id="330535"/>
    <lineage>
        <taxon>Eukaryota</taxon>
        <taxon>Fungi</taxon>
        <taxon>Dikarya</taxon>
        <taxon>Ascomycota</taxon>
        <taxon>Pezizomycotina</taxon>
        <taxon>Sordariomycetes</taxon>
        <taxon>Sordariomycetidae</taxon>
        <taxon>Sordariales</taxon>
        <taxon>Lasiosphaeriaceae</taxon>
        <taxon>Cercophora</taxon>
    </lineage>
</organism>
<feature type="region of interest" description="Disordered" evidence="1">
    <location>
        <begin position="121"/>
        <end position="149"/>
    </location>
</feature>
<dbReference type="GO" id="GO:0003676">
    <property type="term" value="F:nucleic acid binding"/>
    <property type="evidence" value="ECO:0007669"/>
    <property type="project" value="InterPro"/>
</dbReference>
<gene>
    <name evidence="2" type="ORF">QBC41DRAFT_52391</name>
</gene>
<evidence type="ECO:0000313" key="2">
    <source>
        <dbReference type="EMBL" id="KAK0674268.1"/>
    </source>
</evidence>
<dbReference type="SUPFAM" id="SSF54928">
    <property type="entry name" value="RNA-binding domain, RBD"/>
    <property type="match status" value="1"/>
</dbReference>
<feature type="compositionally biased region" description="Low complexity" evidence="1">
    <location>
        <begin position="218"/>
        <end position="235"/>
    </location>
</feature>
<dbReference type="Gene3D" id="3.30.70.330">
    <property type="match status" value="1"/>
</dbReference>
<keyword evidence="3" id="KW-1185">Reference proteome</keyword>
<accession>A0AA39ZN58</accession>
<proteinExistence type="predicted"/>
<dbReference type="InterPro" id="IPR035979">
    <property type="entry name" value="RBD_domain_sf"/>
</dbReference>
<sequence>MSRNQMHHQNLVLVTVPPGSVTGLYYITIGNFSHSTTWKDLKAFVSQVCEVDYCLTYDPTAGFVRVKGLDNFEKAYKFLDGNTLHYRCLQADDRNRDSPTVVKLPPNDYHAILLLKDQQRGRVVDDPSATQPAPDPYYTTYPTNPNPADMRRNSECTSPIQYTTSPNWPAYPAYTTTATQEYPPIPTSNPPTLYQDLSPPQPSFPIPNPTAYPLTTAETYYPSPNNNNTSNAEYYPNPPPSNQDYSPAYYPPTNTTNTTTTTTTPTTATITSLTSTDFGSLSFPPTSDLILLENRKIILLGLDKRRLDQPFVSSLLNTFCPAGYGAAIEQIEIPISSKSQKPKGTAFITFGEGVVGGLRRGGKKVIWW</sequence>
<feature type="region of interest" description="Disordered" evidence="1">
    <location>
        <begin position="201"/>
        <end position="245"/>
    </location>
</feature>
<dbReference type="CDD" id="cd00590">
    <property type="entry name" value="RRM_SF"/>
    <property type="match status" value="1"/>
</dbReference>
<reference evidence="2" key="1">
    <citation type="submission" date="2023-06" db="EMBL/GenBank/DDBJ databases">
        <title>Genome-scale phylogeny and comparative genomics of the fungal order Sordariales.</title>
        <authorList>
            <consortium name="Lawrence Berkeley National Laboratory"/>
            <person name="Hensen N."/>
            <person name="Bonometti L."/>
            <person name="Westerberg I."/>
            <person name="Brannstrom I.O."/>
            <person name="Guillou S."/>
            <person name="Cros-Aarteil S."/>
            <person name="Calhoun S."/>
            <person name="Haridas S."/>
            <person name="Kuo A."/>
            <person name="Mondo S."/>
            <person name="Pangilinan J."/>
            <person name="Riley R."/>
            <person name="Labutti K."/>
            <person name="Andreopoulos B."/>
            <person name="Lipzen A."/>
            <person name="Chen C."/>
            <person name="Yanf M."/>
            <person name="Daum C."/>
            <person name="Ng V."/>
            <person name="Clum A."/>
            <person name="Steindorff A."/>
            <person name="Ohm R."/>
            <person name="Martin F."/>
            <person name="Silar P."/>
            <person name="Natvig D."/>
            <person name="Lalanne C."/>
            <person name="Gautier V."/>
            <person name="Ament-Velasquez S.L."/>
            <person name="Kruys A."/>
            <person name="Hutchinson M.I."/>
            <person name="Powell A.J."/>
            <person name="Barry K."/>
            <person name="Miller A.N."/>
            <person name="Grigoriev I.V."/>
            <person name="Debuchy R."/>
            <person name="Gladieux P."/>
            <person name="Thoren M.H."/>
            <person name="Johannesson H."/>
        </authorList>
    </citation>
    <scope>NUCLEOTIDE SEQUENCE</scope>
    <source>
        <strain evidence="2">CBS 307.81</strain>
    </source>
</reference>
<protein>
    <recommendedName>
        <fullName evidence="4">RRM domain-containing protein</fullName>
    </recommendedName>
</protein>
<feature type="compositionally biased region" description="Low complexity" evidence="1">
    <location>
        <begin position="136"/>
        <end position="148"/>
    </location>
</feature>
<feature type="compositionally biased region" description="Pro residues" evidence="1">
    <location>
        <begin position="201"/>
        <end position="210"/>
    </location>
</feature>
<name>A0AA39ZN58_9PEZI</name>
<dbReference type="EMBL" id="JAULSY010000002">
    <property type="protein sequence ID" value="KAK0674268.1"/>
    <property type="molecule type" value="Genomic_DNA"/>
</dbReference>
<evidence type="ECO:0008006" key="4">
    <source>
        <dbReference type="Google" id="ProtNLM"/>
    </source>
</evidence>
<evidence type="ECO:0000256" key="1">
    <source>
        <dbReference type="SAM" id="MobiDB-lite"/>
    </source>
</evidence>